<dbReference type="AlphaFoldDB" id="A0A7S1KTU9"/>
<organism evidence="2">
    <name type="scientific">Percolomonas cosmopolitus</name>
    <dbReference type="NCBI Taxonomy" id="63605"/>
    <lineage>
        <taxon>Eukaryota</taxon>
        <taxon>Discoba</taxon>
        <taxon>Heterolobosea</taxon>
        <taxon>Tetramitia</taxon>
        <taxon>Eutetramitia</taxon>
        <taxon>Percolomonadidae</taxon>
        <taxon>Percolomonas</taxon>
    </lineage>
</organism>
<evidence type="ECO:0000313" key="2">
    <source>
        <dbReference type="EMBL" id="CAD9085280.1"/>
    </source>
</evidence>
<evidence type="ECO:0000256" key="1">
    <source>
        <dbReference type="SAM" id="MobiDB-lite"/>
    </source>
</evidence>
<proteinExistence type="predicted"/>
<feature type="region of interest" description="Disordered" evidence="1">
    <location>
        <begin position="396"/>
        <end position="426"/>
    </location>
</feature>
<feature type="region of interest" description="Disordered" evidence="1">
    <location>
        <begin position="279"/>
        <end position="302"/>
    </location>
</feature>
<name>A0A7S1KTU9_9EUKA</name>
<sequence length="503" mass="56542">MTDYRHLNESQLAKLSIDELKQVVKSMKLAKLHQVQQKEHDDLQKKRVRNVKMVAERENAAGRHFIGAPVMKPKVLKTHADESVAPSTKKSKRISAEKRIELLERELEVAKGLDSSFSNGSNEEKRRRLAQLRRSLVREKHRQTMKKKRETEHYHAPVTPAAAWKKSLRSELYEPAGPAKKFKRPSSATKRRVQRRKSFVIPHVSTVESRTTPVASAKKKRTRPQSAQRTRASVAASPSSVSASRKRRASTSKSNAKIAHRLQDIENQIMYLEQRLSKRTSNGATSATGGSQPKKSSSDGVQLRQISEQLSSMESKQSKMRHTVRSLKKNIEMIHESQGEQKTLMERLTRAVIKHRRQQQEYNDNFDARMETMQLRTDSIEDQQHKLRVKLIESGGDTMSARGGSSMADDSISVFSPASDTRTTSGLLSESDLAANPNAAGLQKQQLNSASASSRDFVSKYSKLKQAFHRVYGARNSAGASAQNLKQSSLIDKSVHDTNSDED</sequence>
<gene>
    <name evidence="2" type="ORF">PCOS0759_LOCUS8534</name>
</gene>
<feature type="compositionally biased region" description="Low complexity" evidence="1">
    <location>
        <begin position="229"/>
        <end position="243"/>
    </location>
</feature>
<feature type="compositionally biased region" description="Polar residues" evidence="1">
    <location>
        <begin position="478"/>
        <end position="491"/>
    </location>
</feature>
<feature type="region of interest" description="Disordered" evidence="1">
    <location>
        <begin position="175"/>
        <end position="261"/>
    </location>
</feature>
<feature type="compositionally biased region" description="Basic residues" evidence="1">
    <location>
        <begin position="139"/>
        <end position="148"/>
    </location>
</feature>
<feature type="region of interest" description="Disordered" evidence="1">
    <location>
        <begin position="137"/>
        <end position="161"/>
    </location>
</feature>
<feature type="compositionally biased region" description="Polar residues" evidence="1">
    <location>
        <begin position="413"/>
        <end position="426"/>
    </location>
</feature>
<reference evidence="2" key="1">
    <citation type="submission" date="2021-01" db="EMBL/GenBank/DDBJ databases">
        <authorList>
            <person name="Corre E."/>
            <person name="Pelletier E."/>
            <person name="Niang G."/>
            <person name="Scheremetjew M."/>
            <person name="Finn R."/>
            <person name="Kale V."/>
            <person name="Holt S."/>
            <person name="Cochrane G."/>
            <person name="Meng A."/>
            <person name="Brown T."/>
            <person name="Cohen L."/>
        </authorList>
    </citation>
    <scope>NUCLEOTIDE SEQUENCE</scope>
    <source>
        <strain evidence="2">WS</strain>
    </source>
</reference>
<accession>A0A7S1KTU9</accession>
<feature type="compositionally biased region" description="Basic and acidic residues" evidence="1">
    <location>
        <begin position="493"/>
        <end position="503"/>
    </location>
</feature>
<feature type="compositionally biased region" description="Basic residues" evidence="1">
    <location>
        <begin position="180"/>
        <end position="198"/>
    </location>
</feature>
<feature type="region of interest" description="Disordered" evidence="1">
    <location>
        <begin position="478"/>
        <end position="503"/>
    </location>
</feature>
<dbReference type="EMBL" id="HBGD01010384">
    <property type="protein sequence ID" value="CAD9085280.1"/>
    <property type="molecule type" value="Transcribed_RNA"/>
</dbReference>
<protein>
    <submittedName>
        <fullName evidence="2">Uncharacterized protein</fullName>
    </submittedName>
</protein>